<gene>
    <name evidence="1" type="ORF">B1526_0587</name>
</gene>
<name>A0A2A2EHE6_9BIFI</name>
<dbReference type="AlphaFoldDB" id="A0A2A2EHE6"/>
<comment type="caution">
    <text evidence="1">The sequence shown here is derived from an EMBL/GenBank/DDBJ whole genome shotgun (WGS) entry which is preliminary data.</text>
</comment>
<evidence type="ECO:0000313" key="2">
    <source>
        <dbReference type="Proteomes" id="UP000218399"/>
    </source>
</evidence>
<evidence type="ECO:0000313" key="1">
    <source>
        <dbReference type="EMBL" id="PAU68402.1"/>
    </source>
</evidence>
<sequence length="234" mass="27003">MDHMDRADSLGHPHAVYEGVREVRPGEYYAEFWMSPIVDAMMLQSAFDDFRMDGACGLSFTVHRIRSFDRPSSMLFLKDDAQDWPWRTLLLPWRTDGTHIEPRIPAAAGELWDPSHARALESAGRVLPRINWGNAYENGKLVRNTRRHVMCVNDVWRPLDDFIDHTFIGNGEDLVQGVFIVHEHTTDVMFPVTDASVLQWRMFMSPTYRETYFNVVGRAIAIRRALAKGLIVQR</sequence>
<keyword evidence="2" id="KW-1185">Reference proteome</keyword>
<organism evidence="1 2">
    <name type="scientific">Bifidobacterium criceti</name>
    <dbReference type="NCBI Taxonomy" id="1960969"/>
    <lineage>
        <taxon>Bacteria</taxon>
        <taxon>Bacillati</taxon>
        <taxon>Actinomycetota</taxon>
        <taxon>Actinomycetes</taxon>
        <taxon>Bifidobacteriales</taxon>
        <taxon>Bifidobacteriaceae</taxon>
        <taxon>Bifidobacterium</taxon>
    </lineage>
</organism>
<protein>
    <submittedName>
        <fullName evidence="1">Uncharacterized protein</fullName>
    </submittedName>
</protein>
<dbReference type="EMBL" id="MVOH01000006">
    <property type="protein sequence ID" value="PAU68402.1"/>
    <property type="molecule type" value="Genomic_DNA"/>
</dbReference>
<reference evidence="1 2" key="1">
    <citation type="journal article" date="2017" name="ISME J.">
        <title>Unveiling bifidobacterial biogeography across the mammalian branch of the tree of life.</title>
        <authorList>
            <person name="Milani C."/>
            <person name="Mangifesta M."/>
            <person name="Mancabelli L."/>
            <person name="Lugli G.A."/>
            <person name="James K."/>
            <person name="Duranti S."/>
            <person name="Turroni F."/>
            <person name="Ferrario C."/>
            <person name="Ossiprandi M.C."/>
            <person name="van Sinderen D."/>
            <person name="Ventura M."/>
        </authorList>
    </citation>
    <scope>NUCLEOTIDE SEQUENCE [LARGE SCALE GENOMIC DNA]</scope>
    <source>
        <strain evidence="2">Ham19E</strain>
    </source>
</reference>
<dbReference type="Proteomes" id="UP000218399">
    <property type="component" value="Unassembled WGS sequence"/>
</dbReference>
<accession>A0A2A2EHE6</accession>
<proteinExistence type="predicted"/>